<dbReference type="PANTHER" id="PTHR43266">
    <property type="entry name" value="MACROLIDE-EFFLUX PROTEIN"/>
    <property type="match status" value="1"/>
</dbReference>
<accession>A0ABU8VVL1</accession>
<gene>
    <name evidence="8" type="ORF">WKW80_06815</name>
</gene>
<organism evidence="8 9">
    <name type="scientific">Variovorax humicola</name>
    <dbReference type="NCBI Taxonomy" id="1769758"/>
    <lineage>
        <taxon>Bacteria</taxon>
        <taxon>Pseudomonadati</taxon>
        <taxon>Pseudomonadota</taxon>
        <taxon>Betaproteobacteria</taxon>
        <taxon>Burkholderiales</taxon>
        <taxon>Comamonadaceae</taxon>
        <taxon>Variovorax</taxon>
    </lineage>
</organism>
<name>A0ABU8VVL1_9BURK</name>
<reference evidence="8 9" key="1">
    <citation type="submission" date="2024-03" db="EMBL/GenBank/DDBJ databases">
        <title>Novel species of the genus Variovorax.</title>
        <authorList>
            <person name="Liu Q."/>
            <person name="Xin Y.-H."/>
        </authorList>
    </citation>
    <scope>NUCLEOTIDE SEQUENCE [LARGE SCALE GENOMIC DNA]</scope>
    <source>
        <strain evidence="8 9">KACC 18501</strain>
    </source>
</reference>
<evidence type="ECO:0000256" key="5">
    <source>
        <dbReference type="ARBA" id="ARBA00022989"/>
    </source>
</evidence>
<evidence type="ECO:0000313" key="8">
    <source>
        <dbReference type="EMBL" id="MEJ8821747.1"/>
    </source>
</evidence>
<protein>
    <submittedName>
        <fullName evidence="8">MFS transporter</fullName>
    </submittedName>
</protein>
<comment type="caution">
    <text evidence="8">The sequence shown here is derived from an EMBL/GenBank/DDBJ whole genome shotgun (WGS) entry which is preliminary data.</text>
</comment>
<keyword evidence="2" id="KW-0813">Transport</keyword>
<feature type="transmembrane region" description="Helical" evidence="7">
    <location>
        <begin position="142"/>
        <end position="162"/>
    </location>
</feature>
<evidence type="ECO:0000256" key="3">
    <source>
        <dbReference type="ARBA" id="ARBA00022475"/>
    </source>
</evidence>
<proteinExistence type="predicted"/>
<comment type="subcellular location">
    <subcellularLocation>
        <location evidence="1">Cell membrane</location>
        <topology evidence="1">Multi-pass membrane protein</topology>
    </subcellularLocation>
</comment>
<dbReference type="Pfam" id="PF07690">
    <property type="entry name" value="MFS_1"/>
    <property type="match status" value="1"/>
</dbReference>
<feature type="transmembrane region" description="Helical" evidence="7">
    <location>
        <begin position="371"/>
        <end position="393"/>
    </location>
</feature>
<dbReference type="Gene3D" id="1.20.1250.20">
    <property type="entry name" value="MFS general substrate transporter like domains"/>
    <property type="match status" value="1"/>
</dbReference>
<keyword evidence="6 7" id="KW-0472">Membrane</keyword>
<dbReference type="InterPro" id="IPR036259">
    <property type="entry name" value="MFS_trans_sf"/>
</dbReference>
<evidence type="ECO:0000256" key="2">
    <source>
        <dbReference type="ARBA" id="ARBA00022448"/>
    </source>
</evidence>
<evidence type="ECO:0000256" key="7">
    <source>
        <dbReference type="SAM" id="Phobius"/>
    </source>
</evidence>
<feature type="transmembrane region" description="Helical" evidence="7">
    <location>
        <begin position="220"/>
        <end position="236"/>
    </location>
</feature>
<feature type="transmembrane region" description="Helical" evidence="7">
    <location>
        <begin position="47"/>
        <end position="67"/>
    </location>
</feature>
<evidence type="ECO:0000313" key="9">
    <source>
        <dbReference type="Proteomes" id="UP001363010"/>
    </source>
</evidence>
<dbReference type="SUPFAM" id="SSF103473">
    <property type="entry name" value="MFS general substrate transporter"/>
    <property type="match status" value="1"/>
</dbReference>
<dbReference type="RefSeq" id="WP_340362784.1">
    <property type="nucleotide sequence ID" value="NZ_JBBKZV010000002.1"/>
</dbReference>
<evidence type="ECO:0000256" key="4">
    <source>
        <dbReference type="ARBA" id="ARBA00022692"/>
    </source>
</evidence>
<feature type="transmembrane region" description="Helical" evidence="7">
    <location>
        <begin position="315"/>
        <end position="335"/>
    </location>
</feature>
<dbReference type="PANTHER" id="PTHR43266:SF2">
    <property type="entry name" value="MAJOR FACILITATOR SUPERFAMILY (MFS) PROFILE DOMAIN-CONTAINING PROTEIN"/>
    <property type="match status" value="1"/>
</dbReference>
<sequence length="407" mass="44456">MPNLAHSVGKWMRGLLPIALVVFTSAMGATLLPVAIASSIYEETGSATSSVIVFLLQYLPAAILIKLIWRTTERTSPRLLLLFSCLAVAGISCAIGVLYRPATLSVLYILLAMRGVAECLIKQCRSVYVKLISRDFDVGFNSTIVLLFEFAGQAFGAIIATLSLGRMSLLEICIIDVMFFVIAAALSLRLANVDTEKNGVFELDSLSEVAARIWQTPEQFFYFGMLICTVITFQSINQTLRTWLPLEWLGLGMESAGTTEAISLAGIVVGIVVASRWIRKDSFSGTFLAGAMLMAILMLPLVFFSHSFVVSQGAYFFYMIVFEVCIAYSMAGMLAKTPKNMLKGTLALFYAASYGGLCLTGLVFSCLTDRIGLNIVAYLVSAAALFISILLLFRLNSGFESKFWRSL</sequence>
<feature type="transmembrane region" description="Helical" evidence="7">
    <location>
        <begin position="79"/>
        <end position="99"/>
    </location>
</feature>
<feature type="transmembrane region" description="Helical" evidence="7">
    <location>
        <begin position="105"/>
        <end position="121"/>
    </location>
</feature>
<dbReference type="Proteomes" id="UP001363010">
    <property type="component" value="Unassembled WGS sequence"/>
</dbReference>
<feature type="transmembrane region" description="Helical" evidence="7">
    <location>
        <begin position="287"/>
        <end position="309"/>
    </location>
</feature>
<evidence type="ECO:0000256" key="1">
    <source>
        <dbReference type="ARBA" id="ARBA00004651"/>
    </source>
</evidence>
<feature type="transmembrane region" description="Helical" evidence="7">
    <location>
        <begin position="347"/>
        <end position="365"/>
    </location>
</feature>
<feature type="transmembrane region" description="Helical" evidence="7">
    <location>
        <begin position="168"/>
        <end position="188"/>
    </location>
</feature>
<feature type="transmembrane region" description="Helical" evidence="7">
    <location>
        <begin position="256"/>
        <end position="275"/>
    </location>
</feature>
<keyword evidence="9" id="KW-1185">Reference proteome</keyword>
<dbReference type="InterPro" id="IPR011701">
    <property type="entry name" value="MFS"/>
</dbReference>
<evidence type="ECO:0000256" key="6">
    <source>
        <dbReference type="ARBA" id="ARBA00023136"/>
    </source>
</evidence>
<keyword evidence="3" id="KW-1003">Cell membrane</keyword>
<dbReference type="EMBL" id="JBBKZV010000002">
    <property type="protein sequence ID" value="MEJ8821747.1"/>
    <property type="molecule type" value="Genomic_DNA"/>
</dbReference>
<keyword evidence="4 7" id="KW-0812">Transmembrane</keyword>
<keyword evidence="5 7" id="KW-1133">Transmembrane helix</keyword>